<dbReference type="AlphaFoldDB" id="A0A822ZPB1"/>
<reference evidence="6 7" key="1">
    <citation type="journal article" date="2020" name="Mol. Biol. Evol.">
        <title>Distinct Expression and Methylation Patterns for Genes with Different Fates following a Single Whole-Genome Duplication in Flowering Plants.</title>
        <authorList>
            <person name="Shi T."/>
            <person name="Rahmani R.S."/>
            <person name="Gugger P.F."/>
            <person name="Wang M."/>
            <person name="Li H."/>
            <person name="Zhang Y."/>
            <person name="Li Z."/>
            <person name="Wang Q."/>
            <person name="Van de Peer Y."/>
            <person name="Marchal K."/>
            <person name="Chen J."/>
        </authorList>
    </citation>
    <scope>NUCLEOTIDE SEQUENCE [LARGE SCALE GENOMIC DNA]</scope>
    <source>
        <tissue evidence="6">Leaf</tissue>
    </source>
</reference>
<dbReference type="Pfam" id="PF07333">
    <property type="entry name" value="SLR1-BP"/>
    <property type="match status" value="1"/>
</dbReference>
<evidence type="ECO:0000313" key="6">
    <source>
        <dbReference type="EMBL" id="DAD45371.1"/>
    </source>
</evidence>
<comment type="caution">
    <text evidence="6">The sequence shown here is derived from an EMBL/GenBank/DDBJ whole genome shotgun (WGS) entry which is preliminary data.</text>
</comment>
<keyword evidence="2" id="KW-0929">Antimicrobial</keyword>
<keyword evidence="5" id="KW-0732">Signal</keyword>
<dbReference type="GO" id="GO:0050832">
    <property type="term" value="P:defense response to fungus"/>
    <property type="evidence" value="ECO:0007669"/>
    <property type="project" value="UniProtKB-KW"/>
</dbReference>
<evidence type="ECO:0000256" key="4">
    <source>
        <dbReference type="ARBA" id="ARBA00022821"/>
    </source>
</evidence>
<proteinExistence type="inferred from homology"/>
<gene>
    <name evidence="6" type="ORF">HUJ06_003601</name>
</gene>
<dbReference type="GO" id="GO:0031640">
    <property type="term" value="P:killing of cells of another organism"/>
    <property type="evidence" value="ECO:0007669"/>
    <property type="project" value="UniProtKB-KW"/>
</dbReference>
<keyword evidence="3" id="KW-0295">Fungicide</keyword>
<feature type="chain" id="PRO_5032389676" evidence="5">
    <location>
        <begin position="27"/>
        <end position="72"/>
    </location>
</feature>
<accession>A0A822ZPB1</accession>
<feature type="signal peptide" evidence="5">
    <location>
        <begin position="1"/>
        <end position="26"/>
    </location>
</feature>
<organism evidence="6 7">
    <name type="scientific">Nelumbo nucifera</name>
    <name type="common">Sacred lotus</name>
    <dbReference type="NCBI Taxonomy" id="4432"/>
    <lineage>
        <taxon>Eukaryota</taxon>
        <taxon>Viridiplantae</taxon>
        <taxon>Streptophyta</taxon>
        <taxon>Embryophyta</taxon>
        <taxon>Tracheophyta</taxon>
        <taxon>Spermatophyta</taxon>
        <taxon>Magnoliopsida</taxon>
        <taxon>Proteales</taxon>
        <taxon>Nelumbonaceae</taxon>
        <taxon>Nelumbo</taxon>
    </lineage>
</organism>
<sequence>MAKLFCCFFLVLLVFSVASMLPSSDAANGGTCVEVLPTMQVCDPIGCSYWCVQNWNGRGICHDPHNCVCVHC</sequence>
<evidence type="ECO:0000256" key="2">
    <source>
        <dbReference type="ARBA" id="ARBA00022529"/>
    </source>
</evidence>
<name>A0A822ZPB1_NELNU</name>
<comment type="similarity">
    <text evidence="1">Belongs to the DEFL family.</text>
</comment>
<keyword evidence="4" id="KW-0611">Plant defense</keyword>
<keyword evidence="7" id="KW-1185">Reference proteome</keyword>
<evidence type="ECO:0000256" key="1">
    <source>
        <dbReference type="ARBA" id="ARBA00006722"/>
    </source>
</evidence>
<evidence type="ECO:0000256" key="5">
    <source>
        <dbReference type="SAM" id="SignalP"/>
    </source>
</evidence>
<evidence type="ECO:0000313" key="7">
    <source>
        <dbReference type="Proteomes" id="UP000607653"/>
    </source>
</evidence>
<evidence type="ECO:0000256" key="3">
    <source>
        <dbReference type="ARBA" id="ARBA00022577"/>
    </source>
</evidence>
<dbReference type="Proteomes" id="UP000607653">
    <property type="component" value="Unassembled WGS sequence"/>
</dbReference>
<dbReference type="InterPro" id="IPR010851">
    <property type="entry name" value="DEFL"/>
</dbReference>
<dbReference type="EMBL" id="DUZY01000007">
    <property type="protein sequence ID" value="DAD45371.1"/>
    <property type="molecule type" value="Genomic_DNA"/>
</dbReference>
<protein>
    <submittedName>
        <fullName evidence="6">Uncharacterized protein</fullName>
    </submittedName>
</protein>